<gene>
    <name evidence="1" type="ORF">GMARGA_LOCUS7253</name>
</gene>
<dbReference type="Proteomes" id="UP000789901">
    <property type="component" value="Unassembled WGS sequence"/>
</dbReference>
<organism evidence="1 2">
    <name type="scientific">Gigaspora margarita</name>
    <dbReference type="NCBI Taxonomy" id="4874"/>
    <lineage>
        <taxon>Eukaryota</taxon>
        <taxon>Fungi</taxon>
        <taxon>Fungi incertae sedis</taxon>
        <taxon>Mucoromycota</taxon>
        <taxon>Glomeromycotina</taxon>
        <taxon>Glomeromycetes</taxon>
        <taxon>Diversisporales</taxon>
        <taxon>Gigasporaceae</taxon>
        <taxon>Gigaspora</taxon>
    </lineage>
</organism>
<evidence type="ECO:0000313" key="1">
    <source>
        <dbReference type="EMBL" id="CAG8608894.1"/>
    </source>
</evidence>
<protein>
    <submittedName>
        <fullName evidence="1">1051_t:CDS:1</fullName>
    </submittedName>
</protein>
<comment type="caution">
    <text evidence="1">The sequence shown here is derived from an EMBL/GenBank/DDBJ whole genome shotgun (WGS) entry which is preliminary data.</text>
</comment>
<sequence>MGNVLGIKVKVDIGKVVVVGERVVVGKLLGRDIREIAVSGSEVSEKWWYKESNREVIVWEIICQISGCVEEVIVLEGIGCKEGSASSEKF</sequence>
<name>A0ABN7UIZ6_GIGMA</name>
<dbReference type="EMBL" id="CAJVQB010003465">
    <property type="protein sequence ID" value="CAG8608894.1"/>
    <property type="molecule type" value="Genomic_DNA"/>
</dbReference>
<reference evidence="1 2" key="1">
    <citation type="submission" date="2021-06" db="EMBL/GenBank/DDBJ databases">
        <authorList>
            <person name="Kallberg Y."/>
            <person name="Tangrot J."/>
            <person name="Rosling A."/>
        </authorList>
    </citation>
    <scope>NUCLEOTIDE SEQUENCE [LARGE SCALE GENOMIC DNA]</scope>
    <source>
        <strain evidence="1 2">120-4 pot B 10/14</strain>
    </source>
</reference>
<accession>A0ABN7UIZ6</accession>
<evidence type="ECO:0000313" key="2">
    <source>
        <dbReference type="Proteomes" id="UP000789901"/>
    </source>
</evidence>
<keyword evidence="2" id="KW-1185">Reference proteome</keyword>
<proteinExistence type="predicted"/>